<dbReference type="Pfam" id="PF00571">
    <property type="entry name" value="CBS"/>
    <property type="match status" value="1"/>
</dbReference>
<sequence length="434" mass="49194">MDSVSLESDFALFRRIVRADYHHLMGVEDLDTDVNIKPLILLQSIEGHAHNGHALFHRIRFTDVDTADVVRALGFDADSIKAERQRLIDDVRDYVDAYFNGDHRDRLVNNEGKPFFGVPVLGKIKVNPAKVMKGIYLGGERDTPEVRREVERARGITIGAGKCFTVDTNIMRVMGFNGERLATESNENRIDEFKRRGLIVDRRPDDNRYRYKYIRYWNGPGHSDDAAVVVAGLIWGLDTALGVFIADAIDTIEKYTTIYNDWDSIIADEIGDKIPEISDSRDDLLLLTYLSAVPEGMEESYPDSSLRYFLKKDRKTGMTLLNSHINFIRGKPFISVNTLPNPIGIEEFYDVIRARVLKETEARIPDTATLDSLTSPISSIISKDYLVVNEGENIASIAREMGKRRYDFAIIVDDDGKIKGVVRAKDILHYIDTN</sequence>
<evidence type="ECO:0000256" key="1">
    <source>
        <dbReference type="PROSITE-ProRule" id="PRU00703"/>
    </source>
</evidence>
<gene>
    <name evidence="3" type="ORF">B6D57_04750</name>
</gene>
<proteinExistence type="predicted"/>
<comment type="caution">
    <text evidence="3">The sequence shown here is derived from an EMBL/GenBank/DDBJ whole genome shotgun (WGS) entry which is preliminary data.</text>
</comment>
<reference evidence="4" key="1">
    <citation type="submission" date="2017-03" db="EMBL/GenBank/DDBJ databases">
        <title>Novel pathways for hydrocarbon cycling and metabolic interdependencies in hydrothermal sediment communities.</title>
        <authorList>
            <person name="Dombrowski N."/>
            <person name="Seitz K."/>
            <person name="Teske A."/>
            <person name="Baker B."/>
        </authorList>
    </citation>
    <scope>NUCLEOTIDE SEQUENCE [LARGE SCALE GENOMIC DNA]</scope>
</reference>
<dbReference type="Gene3D" id="3.10.580.10">
    <property type="entry name" value="CBS-domain"/>
    <property type="match status" value="1"/>
</dbReference>
<dbReference type="InterPro" id="IPR046342">
    <property type="entry name" value="CBS_dom_sf"/>
</dbReference>
<dbReference type="AlphaFoldDB" id="A0A1W9S1F1"/>
<keyword evidence="1" id="KW-0129">CBS domain</keyword>
<accession>A0A1W9S1F1</accession>
<evidence type="ECO:0000313" key="4">
    <source>
        <dbReference type="Proteomes" id="UP000192611"/>
    </source>
</evidence>
<dbReference type="PROSITE" id="PS51371">
    <property type="entry name" value="CBS"/>
    <property type="match status" value="1"/>
</dbReference>
<dbReference type="EMBL" id="NATQ01000099">
    <property type="protein sequence ID" value="OQX90120.1"/>
    <property type="molecule type" value="Genomic_DNA"/>
</dbReference>
<name>A0A1W9S1F1_9BACT</name>
<organism evidence="3 4">
    <name type="scientific">Candidatus Coatesbacteria bacterium 4484_99</name>
    <dbReference type="NCBI Taxonomy" id="1970774"/>
    <lineage>
        <taxon>Bacteria</taxon>
        <taxon>Candidatus Coatesiibacteriota</taxon>
    </lineage>
</organism>
<dbReference type="SUPFAM" id="SSF54631">
    <property type="entry name" value="CBS-domain pair"/>
    <property type="match status" value="1"/>
</dbReference>
<protein>
    <recommendedName>
        <fullName evidence="2">CBS domain-containing protein</fullName>
    </recommendedName>
</protein>
<feature type="domain" description="CBS" evidence="2">
    <location>
        <begin position="381"/>
        <end position="434"/>
    </location>
</feature>
<dbReference type="Proteomes" id="UP000192611">
    <property type="component" value="Unassembled WGS sequence"/>
</dbReference>
<dbReference type="InterPro" id="IPR000644">
    <property type="entry name" value="CBS_dom"/>
</dbReference>
<evidence type="ECO:0000259" key="2">
    <source>
        <dbReference type="PROSITE" id="PS51371"/>
    </source>
</evidence>
<evidence type="ECO:0000313" key="3">
    <source>
        <dbReference type="EMBL" id="OQX90120.1"/>
    </source>
</evidence>